<dbReference type="Pfam" id="PF07686">
    <property type="entry name" value="V-set"/>
    <property type="match status" value="1"/>
</dbReference>
<dbReference type="InParanoid" id="D2HP27"/>
<protein>
    <recommendedName>
        <fullName evidence="4">Ig-like domain-containing protein</fullName>
    </recommendedName>
</protein>
<dbReference type="InterPro" id="IPR050413">
    <property type="entry name" value="TCR_beta_variable"/>
</dbReference>
<reference evidence="5" key="1">
    <citation type="journal article" date="2010" name="Nature">
        <title>The sequence and de novo assembly of the giant panda genome.</title>
        <authorList>
            <person name="Li R."/>
            <person name="Fan W."/>
            <person name="Tian G."/>
            <person name="Zhu H."/>
            <person name="He L."/>
            <person name="Cai J."/>
            <person name="Huang Q."/>
            <person name="Cai Q."/>
            <person name="Li B."/>
            <person name="Bai Y."/>
            <person name="Zhang Z."/>
            <person name="Zhang Y."/>
            <person name="Wang W."/>
            <person name="Li J."/>
            <person name="Wei F."/>
            <person name="Li H."/>
            <person name="Jian M."/>
            <person name="Li J."/>
            <person name="Zhang Z."/>
            <person name="Nielsen R."/>
            <person name="Li D."/>
            <person name="Gu W."/>
            <person name="Yang Z."/>
            <person name="Xuan Z."/>
            <person name="Ryder O.A."/>
            <person name="Leung F.C."/>
            <person name="Zhou Y."/>
            <person name="Cao J."/>
            <person name="Sun X."/>
            <person name="Fu Y."/>
            <person name="Fang X."/>
            <person name="Guo X."/>
            <person name="Wang B."/>
            <person name="Hou R."/>
            <person name="Shen F."/>
            <person name="Mu B."/>
            <person name="Ni P."/>
            <person name="Lin R."/>
            <person name="Qian W."/>
            <person name="Wang G."/>
            <person name="Yu C."/>
            <person name="Nie W."/>
            <person name="Wang J."/>
            <person name="Wu Z."/>
            <person name="Liang H."/>
            <person name="Min J."/>
            <person name="Wu Q."/>
            <person name="Cheng S."/>
            <person name="Ruan J."/>
            <person name="Wang M."/>
            <person name="Shi Z."/>
            <person name="Wen M."/>
            <person name="Liu B."/>
            <person name="Ren X."/>
            <person name="Zheng H."/>
            <person name="Dong D."/>
            <person name="Cook K."/>
            <person name="Shan G."/>
            <person name="Zhang H."/>
            <person name="Kosiol C."/>
            <person name="Xie X."/>
            <person name="Lu Z."/>
            <person name="Zheng H."/>
            <person name="Li Y."/>
            <person name="Steiner C.C."/>
            <person name="Lam T.T."/>
            <person name="Lin S."/>
            <person name="Zhang Q."/>
            <person name="Li G."/>
            <person name="Tian J."/>
            <person name="Gong T."/>
            <person name="Liu H."/>
            <person name="Zhang D."/>
            <person name="Fang L."/>
            <person name="Ye C."/>
            <person name="Zhang J."/>
            <person name="Hu W."/>
            <person name="Xu A."/>
            <person name="Ren Y."/>
            <person name="Zhang G."/>
            <person name="Bruford M.W."/>
            <person name="Li Q."/>
            <person name="Ma L."/>
            <person name="Guo Y."/>
            <person name="An N."/>
            <person name="Hu Y."/>
            <person name="Zheng Y."/>
            <person name="Shi Y."/>
            <person name="Li Z."/>
            <person name="Liu Q."/>
            <person name="Chen Y."/>
            <person name="Zhao J."/>
            <person name="Qu N."/>
            <person name="Zhao S."/>
            <person name="Tian F."/>
            <person name="Wang X."/>
            <person name="Wang H."/>
            <person name="Xu L."/>
            <person name="Liu X."/>
            <person name="Vinar T."/>
            <person name="Wang Y."/>
            <person name="Lam T.W."/>
            <person name="Yiu S.M."/>
            <person name="Liu S."/>
            <person name="Zhang H."/>
            <person name="Li D."/>
            <person name="Huang Y."/>
            <person name="Wang X."/>
            <person name="Yang G."/>
            <person name="Jiang Z."/>
            <person name="Wang J."/>
            <person name="Qin N."/>
            <person name="Li L."/>
            <person name="Li J."/>
            <person name="Bolund L."/>
            <person name="Kristiansen K."/>
            <person name="Wong G.K."/>
            <person name="Olson M."/>
            <person name="Zhang X."/>
            <person name="Li S."/>
            <person name="Yang H."/>
            <person name="Wang J."/>
            <person name="Wang J."/>
        </authorList>
    </citation>
    <scope>NUCLEOTIDE SEQUENCE [LARGE SCALE GENOMIC DNA]</scope>
</reference>
<gene>
    <name evidence="5" type="ORF">PANDA_013499</name>
</gene>
<evidence type="ECO:0000256" key="3">
    <source>
        <dbReference type="SAM" id="SignalP"/>
    </source>
</evidence>
<dbReference type="SUPFAM" id="SSF48726">
    <property type="entry name" value="Immunoglobulin"/>
    <property type="match status" value="1"/>
</dbReference>
<feature type="chain" id="PRO_5003032330" description="Ig-like domain-containing protein" evidence="3">
    <location>
        <begin position="22"/>
        <end position="116"/>
    </location>
</feature>
<evidence type="ECO:0000256" key="2">
    <source>
        <dbReference type="ARBA" id="ARBA00022859"/>
    </source>
</evidence>
<dbReference type="PANTHER" id="PTHR23268">
    <property type="entry name" value="T-CELL RECEPTOR BETA CHAIN"/>
    <property type="match status" value="1"/>
</dbReference>
<dbReference type="PANTHER" id="PTHR23268:SF46">
    <property type="entry name" value="IMMUNOGLOBULIN V-SET DOMAIN-CONTAINING PROTEIN"/>
    <property type="match status" value="1"/>
</dbReference>
<dbReference type="InterPro" id="IPR013106">
    <property type="entry name" value="Ig_V-set"/>
</dbReference>
<feature type="non-terminal residue" evidence="5">
    <location>
        <position position="116"/>
    </location>
</feature>
<dbReference type="GO" id="GO:0002376">
    <property type="term" value="P:immune system process"/>
    <property type="evidence" value="ECO:0007669"/>
    <property type="project" value="UniProtKB-KW"/>
</dbReference>
<evidence type="ECO:0000256" key="1">
    <source>
        <dbReference type="ARBA" id="ARBA00022729"/>
    </source>
</evidence>
<dbReference type="EMBL" id="GL193114">
    <property type="protein sequence ID" value="EFB18061.1"/>
    <property type="molecule type" value="Genomic_DNA"/>
</dbReference>
<dbReference type="Gene3D" id="2.60.40.10">
    <property type="entry name" value="Immunoglobulins"/>
    <property type="match status" value="1"/>
</dbReference>
<dbReference type="GO" id="GO:0007166">
    <property type="term" value="P:cell surface receptor signaling pathway"/>
    <property type="evidence" value="ECO:0007669"/>
    <property type="project" value="TreeGrafter"/>
</dbReference>
<dbReference type="InterPro" id="IPR007110">
    <property type="entry name" value="Ig-like_dom"/>
</dbReference>
<keyword evidence="2" id="KW-0391">Immunity</keyword>
<organism evidence="5">
    <name type="scientific">Ailuropoda melanoleuca</name>
    <name type="common">Giant panda</name>
    <dbReference type="NCBI Taxonomy" id="9646"/>
    <lineage>
        <taxon>Eukaryota</taxon>
        <taxon>Metazoa</taxon>
        <taxon>Chordata</taxon>
        <taxon>Craniata</taxon>
        <taxon>Vertebrata</taxon>
        <taxon>Euteleostomi</taxon>
        <taxon>Mammalia</taxon>
        <taxon>Eutheria</taxon>
        <taxon>Laurasiatheria</taxon>
        <taxon>Carnivora</taxon>
        <taxon>Caniformia</taxon>
        <taxon>Ursidae</taxon>
        <taxon>Ailuropoda</taxon>
    </lineage>
</organism>
<keyword evidence="1 3" id="KW-0732">Signal</keyword>
<accession>D2HP27</accession>
<sequence length="116" mass="12869">MGNQVICCVALCLLGAGSLDTKVTQSPGHLVKGKGQKAKMDCVPIKGHSYVYWYHRKLEEEFKFLAYLQNNDIIDKIETFDRQFSAQCPNDSPCTLEIKSAEPGDSALYMCASSKT</sequence>
<proteinExistence type="predicted"/>
<feature type="domain" description="Ig-like" evidence="4">
    <location>
        <begin position="21"/>
        <end position="116"/>
    </location>
</feature>
<dbReference type="GO" id="GO:0005886">
    <property type="term" value="C:plasma membrane"/>
    <property type="evidence" value="ECO:0007669"/>
    <property type="project" value="TreeGrafter"/>
</dbReference>
<dbReference type="PROSITE" id="PS50835">
    <property type="entry name" value="IG_LIKE"/>
    <property type="match status" value="1"/>
</dbReference>
<name>D2HP27_AILME</name>
<evidence type="ECO:0000259" key="4">
    <source>
        <dbReference type="PROSITE" id="PS50835"/>
    </source>
</evidence>
<dbReference type="InterPro" id="IPR036179">
    <property type="entry name" value="Ig-like_dom_sf"/>
</dbReference>
<evidence type="ECO:0000313" key="5">
    <source>
        <dbReference type="EMBL" id="EFB18061.1"/>
    </source>
</evidence>
<feature type="signal peptide" evidence="3">
    <location>
        <begin position="1"/>
        <end position="21"/>
    </location>
</feature>
<dbReference type="AlphaFoldDB" id="D2HP27"/>
<dbReference type="InterPro" id="IPR013783">
    <property type="entry name" value="Ig-like_fold"/>
</dbReference>